<feature type="signal peptide" evidence="1">
    <location>
        <begin position="1"/>
        <end position="16"/>
    </location>
</feature>
<accession>A0A6A7BL85</accession>
<evidence type="ECO:0000313" key="2">
    <source>
        <dbReference type="EMBL" id="KAF2854908.1"/>
    </source>
</evidence>
<keyword evidence="1" id="KW-0732">Signal</keyword>
<dbReference type="OrthoDB" id="10558414at2759"/>
<evidence type="ECO:0000256" key="1">
    <source>
        <dbReference type="SAM" id="SignalP"/>
    </source>
</evidence>
<proteinExistence type="predicted"/>
<dbReference type="Proteomes" id="UP000799423">
    <property type="component" value="Unassembled WGS sequence"/>
</dbReference>
<organism evidence="2 3">
    <name type="scientific">Plenodomus tracheiphilus IPT5</name>
    <dbReference type="NCBI Taxonomy" id="1408161"/>
    <lineage>
        <taxon>Eukaryota</taxon>
        <taxon>Fungi</taxon>
        <taxon>Dikarya</taxon>
        <taxon>Ascomycota</taxon>
        <taxon>Pezizomycotina</taxon>
        <taxon>Dothideomycetes</taxon>
        <taxon>Pleosporomycetidae</taxon>
        <taxon>Pleosporales</taxon>
        <taxon>Pleosporineae</taxon>
        <taxon>Leptosphaeriaceae</taxon>
        <taxon>Plenodomus</taxon>
    </lineage>
</organism>
<reference evidence="2" key="1">
    <citation type="submission" date="2020-01" db="EMBL/GenBank/DDBJ databases">
        <authorList>
            <consortium name="DOE Joint Genome Institute"/>
            <person name="Haridas S."/>
            <person name="Albert R."/>
            <person name="Binder M."/>
            <person name="Bloem J."/>
            <person name="Labutti K."/>
            <person name="Salamov A."/>
            <person name="Andreopoulos B."/>
            <person name="Baker S.E."/>
            <person name="Barry K."/>
            <person name="Bills G."/>
            <person name="Bluhm B.H."/>
            <person name="Cannon C."/>
            <person name="Castanera R."/>
            <person name="Culley D.E."/>
            <person name="Daum C."/>
            <person name="Ezra D."/>
            <person name="Gonzalez J.B."/>
            <person name="Henrissat B."/>
            <person name="Kuo A."/>
            <person name="Liang C."/>
            <person name="Lipzen A."/>
            <person name="Lutzoni F."/>
            <person name="Magnuson J."/>
            <person name="Mondo S."/>
            <person name="Nolan M."/>
            <person name="Ohm R."/>
            <person name="Pangilinan J."/>
            <person name="Park H.-J."/>
            <person name="Ramirez L."/>
            <person name="Alfaro M."/>
            <person name="Sun H."/>
            <person name="Tritt A."/>
            <person name="Yoshinaga Y."/>
            <person name="Zwiers L.-H."/>
            <person name="Turgeon B.G."/>
            <person name="Goodwin S.B."/>
            <person name="Spatafora J.W."/>
            <person name="Crous P.W."/>
            <person name="Grigoriev I.V."/>
        </authorList>
    </citation>
    <scope>NUCLEOTIDE SEQUENCE</scope>
    <source>
        <strain evidence="2">IPT5</strain>
    </source>
</reference>
<sequence length="284" mass="28914">MPSLPQILLLTAPVTAQLTTSAWYLGSPDSQPFTFLGSIIAFNDNLTTIAVRNQHAPSDASNTLPAVSDTITLGGLTYAAFTITAYVHLFDGGPRDGAYRTDITERLACSRTNDADDASATCEISTVGASATLAEDCSRFAQSAVLTTTATVTIPLVSAKPTVYTEEMTLDYRSQGPGYCGGNDGVPQSAYVSTGTFEGGEQRVLDTVQLVVTAGLDKLDGDGSAAISTTTMTTGRGVSGSASASLRSGSATSAQTLSMGAAAPARTAAPALVGLGAAAVAFFL</sequence>
<feature type="chain" id="PRO_5025601160" evidence="1">
    <location>
        <begin position="17"/>
        <end position="284"/>
    </location>
</feature>
<dbReference type="EMBL" id="MU006291">
    <property type="protein sequence ID" value="KAF2854908.1"/>
    <property type="molecule type" value="Genomic_DNA"/>
</dbReference>
<name>A0A6A7BL85_9PLEO</name>
<gene>
    <name evidence="2" type="ORF">T440DRAFT_464240</name>
</gene>
<keyword evidence="3" id="KW-1185">Reference proteome</keyword>
<evidence type="ECO:0000313" key="3">
    <source>
        <dbReference type="Proteomes" id="UP000799423"/>
    </source>
</evidence>
<protein>
    <submittedName>
        <fullName evidence="2">Uncharacterized protein</fullName>
    </submittedName>
</protein>
<dbReference type="AlphaFoldDB" id="A0A6A7BL85"/>